<dbReference type="Gene3D" id="3.40.50.300">
    <property type="entry name" value="P-loop containing nucleotide triphosphate hydrolases"/>
    <property type="match status" value="1"/>
</dbReference>
<accession>K1RZY5</accession>
<comment type="caution">
    <text evidence="1">The sequence shown here is derived from an EMBL/GenBank/DDBJ whole genome shotgun (WGS) entry which is preliminary data.</text>
</comment>
<dbReference type="PANTHER" id="PTHR37816">
    <property type="entry name" value="YALI0E33011P"/>
    <property type="match status" value="1"/>
</dbReference>
<dbReference type="EMBL" id="AJWZ01010379">
    <property type="protein sequence ID" value="EKC48649.1"/>
    <property type="molecule type" value="Genomic_DNA"/>
</dbReference>
<dbReference type="AlphaFoldDB" id="K1RZY5"/>
<dbReference type="InterPro" id="IPR052922">
    <property type="entry name" value="Cytidylate_Kinase-2"/>
</dbReference>
<evidence type="ECO:0008006" key="2">
    <source>
        <dbReference type="Google" id="ProtNLM"/>
    </source>
</evidence>
<proteinExistence type="predicted"/>
<evidence type="ECO:0000313" key="1">
    <source>
        <dbReference type="EMBL" id="EKC48649.1"/>
    </source>
</evidence>
<reference evidence="1" key="1">
    <citation type="journal article" date="2013" name="Environ. Microbiol.">
        <title>Microbiota from the distal guts of lean and obese adolescents exhibit partial functional redundancy besides clear differences in community structure.</title>
        <authorList>
            <person name="Ferrer M."/>
            <person name="Ruiz A."/>
            <person name="Lanza F."/>
            <person name="Haange S.B."/>
            <person name="Oberbach A."/>
            <person name="Till H."/>
            <person name="Bargiela R."/>
            <person name="Campoy C."/>
            <person name="Segura M.T."/>
            <person name="Richter M."/>
            <person name="von Bergen M."/>
            <person name="Seifert J."/>
            <person name="Suarez A."/>
        </authorList>
    </citation>
    <scope>NUCLEOTIDE SEQUENCE</scope>
</reference>
<protein>
    <recommendedName>
        <fullName evidence="2">Topology modulation protein</fullName>
    </recommendedName>
</protein>
<dbReference type="Pfam" id="PF13238">
    <property type="entry name" value="AAA_18"/>
    <property type="match status" value="1"/>
</dbReference>
<dbReference type="InterPro" id="IPR027417">
    <property type="entry name" value="P-loop_NTPase"/>
</dbReference>
<gene>
    <name evidence="1" type="ORF">OBE_15073</name>
</gene>
<sequence length="171" mass="20403">MYNIYRSERMKIYVVGPVGSGKSTLAKRISKELDILYVELDSVIWNNDIKRDVLDVQKKFNKILESDNWVIEDVGRDVFSRSVVLADVVIYLNINRIVLGERIIKRWFLQRVGLEYSPYEVNFKMLIKMFKWRNLGLRKRKKYLSDLEKNAKRLIILNRKQVNNFKGKMLQ</sequence>
<dbReference type="PANTHER" id="PTHR37816:SF2">
    <property type="entry name" value="DNA TOPOLOGY MODULATION PROTEIN FLAR-RELATED PROTEIN"/>
    <property type="match status" value="1"/>
</dbReference>
<name>K1RZY5_9ZZZZ</name>
<dbReference type="SUPFAM" id="SSF52540">
    <property type="entry name" value="P-loop containing nucleoside triphosphate hydrolases"/>
    <property type="match status" value="1"/>
</dbReference>
<organism evidence="1">
    <name type="scientific">human gut metagenome</name>
    <dbReference type="NCBI Taxonomy" id="408170"/>
    <lineage>
        <taxon>unclassified sequences</taxon>
        <taxon>metagenomes</taxon>
        <taxon>organismal metagenomes</taxon>
    </lineage>
</organism>